<proteinExistence type="predicted"/>
<dbReference type="AlphaFoldDB" id="A0A433U9E6"/>
<name>A0A433U9E6_ELYCH</name>
<feature type="compositionally biased region" description="Polar residues" evidence="1">
    <location>
        <begin position="158"/>
        <end position="172"/>
    </location>
</feature>
<feature type="compositionally biased region" description="Basic and acidic residues" evidence="1">
    <location>
        <begin position="34"/>
        <end position="47"/>
    </location>
</feature>
<feature type="compositionally biased region" description="Basic residues" evidence="1">
    <location>
        <begin position="102"/>
        <end position="126"/>
    </location>
</feature>
<dbReference type="EMBL" id="RQTK01000033">
    <property type="protein sequence ID" value="RUS90432.1"/>
    <property type="molecule type" value="Genomic_DNA"/>
</dbReference>
<sequence length="298" mass="33732">MGRQTESAYTASRQELWDNHYPSDGALSSPQENTAHEGQHMTEARLGPDHLLSLYNRHVQNDPLKKPHTFSQDKNNAKKYDFSRVYYSYMTTRPPNNNAESHRHRRKRQRIRNKTHAGRHAKSRLHKQPEPTPMDSSMDVDYNRGLLNLDVHSHSKTLETSAHTSQTQQPQRDNPPIGSDDEGDHGIKNELSLSSVEYSHKSLGVIKQDDLLSVPAELTADVPESRTYGHDPFLNAPDDRYDLRPARERPAVETTTVLPSFVHGGTRRRVRDSIFLPGPTKVVAHEGGVALLPCAVKY</sequence>
<feature type="non-terminal residue" evidence="2">
    <location>
        <position position="298"/>
    </location>
</feature>
<feature type="region of interest" description="Disordered" evidence="1">
    <location>
        <begin position="1"/>
        <end position="47"/>
    </location>
</feature>
<evidence type="ECO:0000313" key="2">
    <source>
        <dbReference type="EMBL" id="RUS90432.1"/>
    </source>
</evidence>
<feature type="compositionally biased region" description="Polar residues" evidence="1">
    <location>
        <begin position="1"/>
        <end position="13"/>
    </location>
</feature>
<reference evidence="2 3" key="1">
    <citation type="submission" date="2019-01" db="EMBL/GenBank/DDBJ databases">
        <title>A draft genome assembly of the solar-powered sea slug Elysia chlorotica.</title>
        <authorList>
            <person name="Cai H."/>
            <person name="Li Q."/>
            <person name="Fang X."/>
            <person name="Li J."/>
            <person name="Curtis N.E."/>
            <person name="Altenburger A."/>
            <person name="Shibata T."/>
            <person name="Feng M."/>
            <person name="Maeda T."/>
            <person name="Schwartz J.A."/>
            <person name="Shigenobu S."/>
            <person name="Lundholm N."/>
            <person name="Nishiyama T."/>
            <person name="Yang H."/>
            <person name="Hasebe M."/>
            <person name="Li S."/>
            <person name="Pierce S.K."/>
            <person name="Wang J."/>
        </authorList>
    </citation>
    <scope>NUCLEOTIDE SEQUENCE [LARGE SCALE GENOMIC DNA]</scope>
    <source>
        <strain evidence="2">EC2010</strain>
        <tissue evidence="2">Whole organism of an adult</tissue>
    </source>
</reference>
<feature type="region of interest" description="Disordered" evidence="1">
    <location>
        <begin position="91"/>
        <end position="141"/>
    </location>
</feature>
<organism evidence="2 3">
    <name type="scientific">Elysia chlorotica</name>
    <name type="common">Eastern emerald elysia</name>
    <name type="synonym">Sea slug</name>
    <dbReference type="NCBI Taxonomy" id="188477"/>
    <lineage>
        <taxon>Eukaryota</taxon>
        <taxon>Metazoa</taxon>
        <taxon>Spiralia</taxon>
        <taxon>Lophotrochozoa</taxon>
        <taxon>Mollusca</taxon>
        <taxon>Gastropoda</taxon>
        <taxon>Heterobranchia</taxon>
        <taxon>Euthyneura</taxon>
        <taxon>Panpulmonata</taxon>
        <taxon>Sacoglossa</taxon>
        <taxon>Placobranchoidea</taxon>
        <taxon>Plakobranchidae</taxon>
        <taxon>Elysia</taxon>
    </lineage>
</organism>
<dbReference type="Proteomes" id="UP000271974">
    <property type="component" value="Unassembled WGS sequence"/>
</dbReference>
<gene>
    <name evidence="2" type="ORF">EGW08_001837</name>
</gene>
<keyword evidence="3" id="KW-1185">Reference proteome</keyword>
<evidence type="ECO:0000313" key="3">
    <source>
        <dbReference type="Proteomes" id="UP000271974"/>
    </source>
</evidence>
<comment type="caution">
    <text evidence="2">The sequence shown here is derived from an EMBL/GenBank/DDBJ whole genome shotgun (WGS) entry which is preliminary data.</text>
</comment>
<dbReference type="OrthoDB" id="10605661at2759"/>
<evidence type="ECO:0000256" key="1">
    <source>
        <dbReference type="SAM" id="MobiDB-lite"/>
    </source>
</evidence>
<protein>
    <submittedName>
        <fullName evidence="2">Uncharacterized protein</fullName>
    </submittedName>
</protein>
<accession>A0A433U9E6</accession>
<feature type="region of interest" description="Disordered" evidence="1">
    <location>
        <begin position="157"/>
        <end position="187"/>
    </location>
</feature>